<dbReference type="EMBL" id="JACAZE010000006">
    <property type="protein sequence ID" value="KAF7314160.1"/>
    <property type="molecule type" value="Genomic_DNA"/>
</dbReference>
<accession>A0A8H6TAY6</accession>
<proteinExistence type="predicted"/>
<dbReference type="SUPFAM" id="SSF52047">
    <property type="entry name" value="RNI-like"/>
    <property type="match status" value="1"/>
</dbReference>
<dbReference type="OrthoDB" id="3145912at2759"/>
<evidence type="ECO:0000313" key="2">
    <source>
        <dbReference type="Proteomes" id="UP000613580"/>
    </source>
</evidence>
<comment type="caution">
    <text evidence="1">The sequence shown here is derived from an EMBL/GenBank/DDBJ whole genome shotgun (WGS) entry which is preliminary data.</text>
</comment>
<dbReference type="Proteomes" id="UP000613580">
    <property type="component" value="Unassembled WGS sequence"/>
</dbReference>
<organism evidence="1 2">
    <name type="scientific">Mycena chlorophos</name>
    <name type="common">Agaric fungus</name>
    <name type="synonym">Agaricus chlorophos</name>
    <dbReference type="NCBI Taxonomy" id="658473"/>
    <lineage>
        <taxon>Eukaryota</taxon>
        <taxon>Fungi</taxon>
        <taxon>Dikarya</taxon>
        <taxon>Basidiomycota</taxon>
        <taxon>Agaricomycotina</taxon>
        <taxon>Agaricomycetes</taxon>
        <taxon>Agaricomycetidae</taxon>
        <taxon>Agaricales</taxon>
        <taxon>Marasmiineae</taxon>
        <taxon>Mycenaceae</taxon>
        <taxon>Mycena</taxon>
    </lineage>
</organism>
<keyword evidence="2" id="KW-1185">Reference proteome</keyword>
<reference evidence="1" key="1">
    <citation type="submission" date="2020-05" db="EMBL/GenBank/DDBJ databases">
        <title>Mycena genomes resolve the evolution of fungal bioluminescence.</title>
        <authorList>
            <person name="Tsai I.J."/>
        </authorList>
    </citation>
    <scope>NUCLEOTIDE SEQUENCE</scope>
    <source>
        <strain evidence="1">110903Hualien_Pintung</strain>
    </source>
</reference>
<dbReference type="Gene3D" id="3.80.10.10">
    <property type="entry name" value="Ribonuclease Inhibitor"/>
    <property type="match status" value="1"/>
</dbReference>
<dbReference type="InterPro" id="IPR032675">
    <property type="entry name" value="LRR_dom_sf"/>
</dbReference>
<evidence type="ECO:0000313" key="1">
    <source>
        <dbReference type="EMBL" id="KAF7314160.1"/>
    </source>
</evidence>
<dbReference type="AlphaFoldDB" id="A0A8H6TAY6"/>
<protein>
    <submittedName>
        <fullName evidence="1">Uncharacterized protein</fullName>
    </submittedName>
</protein>
<sequence>MSSPTPLLPPELECAIFTLAAELDPPLCTVLILVARRVFVWIEPLLYQRIDFTSESASQALINAAKEKPTLLESGVRRLVIRLKPSIDTTELITVALPACRNLTHLCIKHSSDPLPGPDSDYPGLLGTLQHLPIRRLALSINRLLNGPPASPPLDAAAALPHLTHLRISHASPGLLVASTHARTFIAALPSLTHLAIHPTGASRPPSINDWVEQDLPNLRLVLLLRSPVSNFGFPTDVRDPRIVRVTLRAAEGDEARAGRRNLNHWERGEEIVEKRLRLGAASASQWQSTASLSGQLSDLRMELTPNEV</sequence>
<gene>
    <name evidence="1" type="ORF">HMN09_00575300</name>
</gene>
<name>A0A8H6TAY6_MYCCL</name>